<keyword evidence="1" id="KW-1133">Transmembrane helix</keyword>
<dbReference type="EMBL" id="DTBE01000101">
    <property type="protein sequence ID" value="HGQ59803.1"/>
    <property type="molecule type" value="Genomic_DNA"/>
</dbReference>
<evidence type="ECO:0000313" key="3">
    <source>
        <dbReference type="EMBL" id="HGQ59803.1"/>
    </source>
</evidence>
<feature type="transmembrane region" description="Helical" evidence="1">
    <location>
        <begin position="55"/>
        <end position="73"/>
    </location>
</feature>
<dbReference type="EMBL" id="DTBJ01000010">
    <property type="protein sequence ID" value="HGM58098.1"/>
    <property type="molecule type" value="Genomic_DNA"/>
</dbReference>
<feature type="transmembrane region" description="Helical" evidence="1">
    <location>
        <begin position="28"/>
        <end position="49"/>
    </location>
</feature>
<proteinExistence type="predicted"/>
<sequence>MNNYSFEKFFRKKTSDGIVNYKNCILRLLNGIEVIAKILSITAMTTIPIIKVVELNLLLFFWPLSLLTISYAINDKISLTRGLNE</sequence>
<protein>
    <submittedName>
        <fullName evidence="2">Uncharacterized protein</fullName>
    </submittedName>
</protein>
<name>A0A7C4D978_STAMA</name>
<keyword evidence="1" id="KW-0472">Membrane</keyword>
<evidence type="ECO:0000313" key="2">
    <source>
        <dbReference type="EMBL" id="HGM58098.1"/>
    </source>
</evidence>
<accession>A0A7C4D978</accession>
<evidence type="ECO:0000256" key="1">
    <source>
        <dbReference type="SAM" id="Phobius"/>
    </source>
</evidence>
<reference evidence="2" key="1">
    <citation type="journal article" date="2020" name="mSystems">
        <title>Genome- and Community-Level Interaction Insights into Carbon Utilization and Element Cycling Functions of Hydrothermarchaeota in Hydrothermal Sediment.</title>
        <authorList>
            <person name="Zhou Z."/>
            <person name="Liu Y."/>
            <person name="Xu W."/>
            <person name="Pan J."/>
            <person name="Luo Z.H."/>
            <person name="Li M."/>
        </authorList>
    </citation>
    <scope>NUCLEOTIDE SEQUENCE [LARGE SCALE GENOMIC DNA]</scope>
    <source>
        <strain evidence="3">SpSt-638</strain>
        <strain evidence="2">SpSt-642</strain>
    </source>
</reference>
<dbReference type="AlphaFoldDB" id="A0A7C4D978"/>
<comment type="caution">
    <text evidence="2">The sequence shown here is derived from an EMBL/GenBank/DDBJ whole genome shotgun (WGS) entry which is preliminary data.</text>
</comment>
<keyword evidence="1" id="KW-0812">Transmembrane</keyword>
<gene>
    <name evidence="3" type="ORF">ENU09_03725</name>
    <name evidence="2" type="ORF">ENU14_00690</name>
</gene>
<organism evidence="2">
    <name type="scientific">Staphylothermus marinus</name>
    <dbReference type="NCBI Taxonomy" id="2280"/>
    <lineage>
        <taxon>Archaea</taxon>
        <taxon>Thermoproteota</taxon>
        <taxon>Thermoprotei</taxon>
        <taxon>Desulfurococcales</taxon>
        <taxon>Desulfurococcaceae</taxon>
        <taxon>Staphylothermus</taxon>
    </lineage>
</organism>